<dbReference type="InterPro" id="IPR055357">
    <property type="entry name" value="LRR_At1g61320_AtMIF1"/>
</dbReference>
<evidence type="ECO:0000313" key="3">
    <source>
        <dbReference type="Proteomes" id="UP001054889"/>
    </source>
</evidence>
<dbReference type="EMBL" id="BQKI01000003">
    <property type="protein sequence ID" value="GJM91007.1"/>
    <property type="molecule type" value="Genomic_DNA"/>
</dbReference>
<reference evidence="2" key="1">
    <citation type="journal article" date="2018" name="DNA Res.">
        <title>Multiple hybrid de novo genome assembly of finger millet, an orphan allotetraploid crop.</title>
        <authorList>
            <person name="Hatakeyama M."/>
            <person name="Aluri S."/>
            <person name="Balachadran M.T."/>
            <person name="Sivarajan S.R."/>
            <person name="Patrignani A."/>
            <person name="Gruter S."/>
            <person name="Poveda L."/>
            <person name="Shimizu-Inatsugi R."/>
            <person name="Baeten J."/>
            <person name="Francoijs K.J."/>
            <person name="Nataraja K.N."/>
            <person name="Reddy Y.A.N."/>
            <person name="Phadnis S."/>
            <person name="Ravikumar R.L."/>
            <person name="Schlapbach R."/>
            <person name="Sreeman S.M."/>
            <person name="Shimizu K.K."/>
        </authorList>
    </citation>
    <scope>NUCLEOTIDE SEQUENCE</scope>
</reference>
<dbReference type="AlphaFoldDB" id="A0AAV5BYF3"/>
<reference evidence="2" key="2">
    <citation type="submission" date="2021-12" db="EMBL/GenBank/DDBJ databases">
        <title>Resequencing data analysis of finger millet.</title>
        <authorList>
            <person name="Hatakeyama M."/>
            <person name="Aluri S."/>
            <person name="Balachadran M.T."/>
            <person name="Sivarajan S.R."/>
            <person name="Poveda L."/>
            <person name="Shimizu-Inatsugi R."/>
            <person name="Schlapbach R."/>
            <person name="Sreeman S.M."/>
            <person name="Shimizu K.K."/>
        </authorList>
    </citation>
    <scope>NUCLEOTIDE SEQUENCE</scope>
</reference>
<evidence type="ECO:0000259" key="1">
    <source>
        <dbReference type="Pfam" id="PF23622"/>
    </source>
</evidence>
<dbReference type="Proteomes" id="UP001054889">
    <property type="component" value="Unassembled WGS sequence"/>
</dbReference>
<organism evidence="2 3">
    <name type="scientific">Eleusine coracana subsp. coracana</name>
    <dbReference type="NCBI Taxonomy" id="191504"/>
    <lineage>
        <taxon>Eukaryota</taxon>
        <taxon>Viridiplantae</taxon>
        <taxon>Streptophyta</taxon>
        <taxon>Embryophyta</taxon>
        <taxon>Tracheophyta</taxon>
        <taxon>Spermatophyta</taxon>
        <taxon>Magnoliopsida</taxon>
        <taxon>Liliopsida</taxon>
        <taxon>Poales</taxon>
        <taxon>Poaceae</taxon>
        <taxon>PACMAD clade</taxon>
        <taxon>Chloridoideae</taxon>
        <taxon>Cynodonteae</taxon>
        <taxon>Eleusininae</taxon>
        <taxon>Eleusine</taxon>
    </lineage>
</organism>
<proteinExistence type="predicted"/>
<accession>A0AAV5BYF3</accession>
<dbReference type="Pfam" id="PF23622">
    <property type="entry name" value="LRR_At1g61320_AtMIF1"/>
    <property type="match status" value="1"/>
</dbReference>
<evidence type="ECO:0000313" key="2">
    <source>
        <dbReference type="EMBL" id="GJM91007.1"/>
    </source>
</evidence>
<dbReference type="PANTHER" id="PTHR34145:SF57">
    <property type="entry name" value="F-BOX DOMAIN-CONTAINING PROTEIN"/>
    <property type="match status" value="1"/>
</dbReference>
<keyword evidence="3" id="KW-1185">Reference proteome</keyword>
<comment type="caution">
    <text evidence="2">The sequence shown here is derived from an EMBL/GenBank/DDBJ whole genome shotgun (WGS) entry which is preliminary data.</text>
</comment>
<sequence>MRNIRACSVAPGYCLSHSERYCERRRASDHFENLPENLLSIILSKLPLNEVMMEVYHACNAFSFPLYTSHHLSSSKFSVLAYFYDGVEPLMRLPKCTYRHLKDAYITGFVASKGQLEFLEHVAENAPALEVLTVDTRDFVVVKDPWEESHSKEKAQFLAAVRGTARSHVEGKIPPTCCMRIH</sequence>
<dbReference type="InterPro" id="IPR053772">
    <property type="entry name" value="At1g61320/At1g61330-like"/>
</dbReference>
<dbReference type="PANTHER" id="PTHR34145">
    <property type="entry name" value="OS02G0105600 PROTEIN"/>
    <property type="match status" value="1"/>
</dbReference>
<protein>
    <recommendedName>
        <fullName evidence="1">At1g61320/AtMIF1 LRR domain-containing protein</fullName>
    </recommendedName>
</protein>
<gene>
    <name evidence="2" type="primary">ga07341</name>
    <name evidence="2" type="ORF">PR202_ga07341</name>
</gene>
<feature type="domain" description="At1g61320/AtMIF1 LRR" evidence="1">
    <location>
        <begin position="87"/>
        <end position="180"/>
    </location>
</feature>
<name>A0AAV5BYF3_ELECO</name>